<keyword evidence="4 7" id="KW-1133">Transmembrane helix</keyword>
<gene>
    <name evidence="8" type="ORF">SAMN02745716_0291</name>
</gene>
<dbReference type="OrthoDB" id="259025at2"/>
<feature type="transmembrane region" description="Helical" evidence="7">
    <location>
        <begin position="138"/>
        <end position="157"/>
    </location>
</feature>
<keyword evidence="9" id="KW-1185">Reference proteome</keyword>
<evidence type="ECO:0000256" key="3">
    <source>
        <dbReference type="ARBA" id="ARBA00022692"/>
    </source>
</evidence>
<dbReference type="InterPro" id="IPR019108">
    <property type="entry name" value="Caa3_assmbl_CtaG-rel"/>
</dbReference>
<reference evidence="9" key="1">
    <citation type="submission" date="2016-10" db="EMBL/GenBank/DDBJ databases">
        <authorList>
            <person name="Varghese N."/>
            <person name="Submissions S."/>
        </authorList>
    </citation>
    <scope>NUCLEOTIDE SEQUENCE [LARGE SCALE GENOMIC DNA]</scope>
    <source>
        <strain evidence="9">ATCC 35263</strain>
    </source>
</reference>
<protein>
    <submittedName>
        <fullName evidence="8">Cytochrome c oxidase assembly factor CtaG</fullName>
    </submittedName>
</protein>
<sequence>MDPDISWSLAPGPVVLLTAVAVWYLRRWRRTGERPLRVALFLVGIAVTAAALLSPIDTLSEQFFFVHMVQHLLLLDIAAVLLILGLTRKILRPITRRMVDLERRAGVFASPAFAITLYVVTMWIWHVPALYDAALGNAFLHAFEHVSFALAGTLYWWHIFSPIRSRHRLLGLGAAGYMVSTKILVGLLGVFLTFAPDSFYGFYEEQPRFWGLSAAEDQAVGGAVMALEQMIVMGAAFAWLFVRMLAESERDEQRRERYGATGQTPDPCPRSPRETL</sequence>
<feature type="transmembrane region" description="Helical" evidence="7">
    <location>
        <begin position="219"/>
        <end position="242"/>
    </location>
</feature>
<feature type="transmembrane region" description="Helical" evidence="7">
    <location>
        <begin position="62"/>
        <end position="84"/>
    </location>
</feature>
<evidence type="ECO:0000313" key="9">
    <source>
        <dbReference type="Proteomes" id="UP000222056"/>
    </source>
</evidence>
<evidence type="ECO:0000256" key="4">
    <source>
        <dbReference type="ARBA" id="ARBA00022989"/>
    </source>
</evidence>
<organism evidence="8 9">
    <name type="scientific">Thermoleophilum album</name>
    <dbReference type="NCBI Taxonomy" id="29539"/>
    <lineage>
        <taxon>Bacteria</taxon>
        <taxon>Bacillati</taxon>
        <taxon>Actinomycetota</taxon>
        <taxon>Thermoleophilia</taxon>
        <taxon>Thermoleophilales</taxon>
        <taxon>Thermoleophilaceae</taxon>
        <taxon>Thermoleophilum</taxon>
    </lineage>
</organism>
<dbReference type="Pfam" id="PF09678">
    <property type="entry name" value="Caa3_CtaG"/>
    <property type="match status" value="1"/>
</dbReference>
<feature type="region of interest" description="Disordered" evidence="6">
    <location>
        <begin position="253"/>
        <end position="276"/>
    </location>
</feature>
<feature type="transmembrane region" description="Helical" evidence="7">
    <location>
        <begin position="38"/>
        <end position="56"/>
    </location>
</feature>
<evidence type="ECO:0000256" key="2">
    <source>
        <dbReference type="ARBA" id="ARBA00022475"/>
    </source>
</evidence>
<evidence type="ECO:0000313" key="8">
    <source>
        <dbReference type="EMBL" id="SEH10439.1"/>
    </source>
</evidence>
<comment type="subcellular location">
    <subcellularLocation>
        <location evidence="1">Cell membrane</location>
        <topology evidence="1">Multi-pass membrane protein</topology>
    </subcellularLocation>
</comment>
<dbReference type="EMBL" id="FNWJ01000001">
    <property type="protein sequence ID" value="SEH10439.1"/>
    <property type="molecule type" value="Genomic_DNA"/>
</dbReference>
<feature type="transmembrane region" description="Helical" evidence="7">
    <location>
        <begin position="105"/>
        <end position="126"/>
    </location>
</feature>
<feature type="transmembrane region" description="Helical" evidence="7">
    <location>
        <begin position="6"/>
        <end position="26"/>
    </location>
</feature>
<dbReference type="RefSeq" id="WP_093115564.1">
    <property type="nucleotide sequence ID" value="NZ_FNWJ01000001.1"/>
</dbReference>
<keyword evidence="2" id="KW-1003">Cell membrane</keyword>
<evidence type="ECO:0000256" key="6">
    <source>
        <dbReference type="SAM" id="MobiDB-lite"/>
    </source>
</evidence>
<dbReference type="GO" id="GO:0005886">
    <property type="term" value="C:plasma membrane"/>
    <property type="evidence" value="ECO:0007669"/>
    <property type="project" value="UniProtKB-SubCell"/>
</dbReference>
<dbReference type="STRING" id="29539.SAMN02745716_0291"/>
<keyword evidence="5 7" id="KW-0472">Membrane</keyword>
<accession>A0A1H6FHX3</accession>
<dbReference type="AlphaFoldDB" id="A0A1H6FHX3"/>
<keyword evidence="3 7" id="KW-0812">Transmembrane</keyword>
<evidence type="ECO:0000256" key="5">
    <source>
        <dbReference type="ARBA" id="ARBA00023136"/>
    </source>
</evidence>
<dbReference type="Proteomes" id="UP000222056">
    <property type="component" value="Unassembled WGS sequence"/>
</dbReference>
<proteinExistence type="predicted"/>
<evidence type="ECO:0000256" key="1">
    <source>
        <dbReference type="ARBA" id="ARBA00004651"/>
    </source>
</evidence>
<feature type="transmembrane region" description="Helical" evidence="7">
    <location>
        <begin position="169"/>
        <end position="195"/>
    </location>
</feature>
<evidence type="ECO:0000256" key="7">
    <source>
        <dbReference type="SAM" id="Phobius"/>
    </source>
</evidence>
<name>A0A1H6FHX3_THEAL</name>